<keyword evidence="2" id="KW-1185">Reference proteome</keyword>
<evidence type="ECO:0000313" key="1">
    <source>
        <dbReference type="EMBL" id="MRX71826.1"/>
    </source>
</evidence>
<comment type="caution">
    <text evidence="1">The sequence shown here is derived from an EMBL/GenBank/DDBJ whole genome shotgun (WGS) entry which is preliminary data.</text>
</comment>
<accession>A0A7X2LXZ3</accession>
<dbReference type="EMBL" id="WKKI01000008">
    <property type="protein sequence ID" value="MRX71826.1"/>
    <property type="molecule type" value="Genomic_DNA"/>
</dbReference>
<evidence type="ECO:0000313" key="2">
    <source>
        <dbReference type="Proteomes" id="UP000448867"/>
    </source>
</evidence>
<name>A0A7X2LXZ3_9BACI</name>
<organism evidence="1 2">
    <name type="scientific">Metabacillus lacus</name>
    <dbReference type="NCBI Taxonomy" id="1983721"/>
    <lineage>
        <taxon>Bacteria</taxon>
        <taxon>Bacillati</taxon>
        <taxon>Bacillota</taxon>
        <taxon>Bacilli</taxon>
        <taxon>Bacillales</taxon>
        <taxon>Bacillaceae</taxon>
        <taxon>Metabacillus</taxon>
    </lineage>
</organism>
<reference evidence="1 2" key="1">
    <citation type="submission" date="2019-11" db="EMBL/GenBank/DDBJ databases">
        <title>Bacillus lacus genome.</title>
        <authorList>
            <person name="Allen C.J."/>
            <person name="Newman J.D."/>
        </authorList>
    </citation>
    <scope>NUCLEOTIDE SEQUENCE [LARGE SCALE GENOMIC DNA]</scope>
    <source>
        <strain evidence="1 2">KCTC 33946</strain>
    </source>
</reference>
<gene>
    <name evidence="1" type="ORF">GJU40_06505</name>
</gene>
<proteinExistence type="predicted"/>
<dbReference type="Proteomes" id="UP000448867">
    <property type="component" value="Unassembled WGS sequence"/>
</dbReference>
<dbReference type="OrthoDB" id="2354360at2"/>
<sequence>MIKIPKPNSDPNVIEKLLRKKVQVRIVTSIDGKHLILTPALETAVGEVFSPN</sequence>
<protein>
    <submittedName>
        <fullName evidence="1">Uncharacterized protein</fullName>
    </submittedName>
</protein>
<dbReference type="RefSeq" id="WP_154306967.1">
    <property type="nucleotide sequence ID" value="NZ_WKKI01000008.1"/>
</dbReference>
<dbReference type="AlphaFoldDB" id="A0A7X2LXZ3"/>